<dbReference type="EMBL" id="MU167218">
    <property type="protein sequence ID" value="KAG0150633.1"/>
    <property type="molecule type" value="Genomic_DNA"/>
</dbReference>
<organism evidence="2 3">
    <name type="scientific">Cronartium quercuum f. sp. fusiforme G11</name>
    <dbReference type="NCBI Taxonomy" id="708437"/>
    <lineage>
        <taxon>Eukaryota</taxon>
        <taxon>Fungi</taxon>
        <taxon>Dikarya</taxon>
        <taxon>Basidiomycota</taxon>
        <taxon>Pucciniomycotina</taxon>
        <taxon>Pucciniomycetes</taxon>
        <taxon>Pucciniales</taxon>
        <taxon>Coleosporiaceae</taxon>
        <taxon>Cronartium</taxon>
    </lineage>
</organism>
<proteinExistence type="predicted"/>
<dbReference type="AlphaFoldDB" id="A0A9P6NUP9"/>
<dbReference type="Proteomes" id="UP000886653">
    <property type="component" value="Unassembled WGS sequence"/>
</dbReference>
<feature type="compositionally biased region" description="Low complexity" evidence="1">
    <location>
        <begin position="28"/>
        <end position="41"/>
    </location>
</feature>
<comment type="caution">
    <text evidence="2">The sequence shown here is derived from an EMBL/GenBank/DDBJ whole genome shotgun (WGS) entry which is preliminary data.</text>
</comment>
<feature type="region of interest" description="Disordered" evidence="1">
    <location>
        <begin position="1"/>
        <end position="41"/>
    </location>
</feature>
<protein>
    <submittedName>
        <fullName evidence="2">Uncharacterized protein</fullName>
    </submittedName>
</protein>
<evidence type="ECO:0000256" key="1">
    <source>
        <dbReference type="SAM" id="MobiDB-lite"/>
    </source>
</evidence>
<accession>A0A9P6NUP9</accession>
<name>A0A9P6NUP9_9BASI</name>
<sequence>MVTLPTASTKPRELPARPERRNRHTKNRNLNLNLSNPPLSLDQIPCRPTPNLNPSLNLSLNQPTPSPNHCQTPCRPTTNLNPSLNLSLNPPTPSLNHYQTPCRRTPNLNLCQSQTQFTRFLNQGILRATSFLLSTTNLQPIIPRLSRSIRSPYPSVNPTTRQTRLSLQCLTQCLFQNRSTLNQSTSLLRTMNPRRITHPSLRQRNTALVADFGCYRFVSRAE</sequence>
<feature type="compositionally biased region" description="Basic and acidic residues" evidence="1">
    <location>
        <begin position="10"/>
        <end position="19"/>
    </location>
</feature>
<evidence type="ECO:0000313" key="3">
    <source>
        <dbReference type="Proteomes" id="UP000886653"/>
    </source>
</evidence>
<keyword evidence="3" id="KW-1185">Reference proteome</keyword>
<gene>
    <name evidence="2" type="ORF">CROQUDRAFT_180111</name>
</gene>
<reference evidence="2" key="1">
    <citation type="submission" date="2013-11" db="EMBL/GenBank/DDBJ databases">
        <title>Genome sequence of the fusiform rust pathogen reveals effectors for host alternation and coevolution with pine.</title>
        <authorList>
            <consortium name="DOE Joint Genome Institute"/>
            <person name="Smith K."/>
            <person name="Pendleton A."/>
            <person name="Kubisiak T."/>
            <person name="Anderson C."/>
            <person name="Salamov A."/>
            <person name="Aerts A."/>
            <person name="Riley R."/>
            <person name="Clum A."/>
            <person name="Lindquist E."/>
            <person name="Ence D."/>
            <person name="Campbell M."/>
            <person name="Kronenberg Z."/>
            <person name="Feau N."/>
            <person name="Dhillon B."/>
            <person name="Hamelin R."/>
            <person name="Burleigh J."/>
            <person name="Smith J."/>
            <person name="Yandell M."/>
            <person name="Nelson C."/>
            <person name="Grigoriev I."/>
            <person name="Davis J."/>
        </authorList>
    </citation>
    <scope>NUCLEOTIDE SEQUENCE</scope>
    <source>
        <strain evidence="2">G11</strain>
    </source>
</reference>
<evidence type="ECO:0000313" key="2">
    <source>
        <dbReference type="EMBL" id="KAG0150633.1"/>
    </source>
</evidence>